<feature type="compositionally biased region" description="Acidic residues" evidence="1">
    <location>
        <begin position="146"/>
        <end position="166"/>
    </location>
</feature>
<evidence type="ECO:0000313" key="3">
    <source>
        <dbReference type="Proteomes" id="UP000663193"/>
    </source>
</evidence>
<accession>A0A7U2F3G6</accession>
<reference evidence="3" key="1">
    <citation type="journal article" date="2021" name="BMC Genomics">
        <title>Chromosome-level genome assembly and manually-curated proteome of model necrotroph Parastagonospora nodorum Sn15 reveals a genome-wide trove of candidate effector homologs, and redundancy of virulence-related functions within an accessory chromosome.</title>
        <authorList>
            <person name="Bertazzoni S."/>
            <person name="Jones D.A.B."/>
            <person name="Phan H.T."/>
            <person name="Tan K.-C."/>
            <person name="Hane J.K."/>
        </authorList>
    </citation>
    <scope>NUCLEOTIDE SEQUENCE [LARGE SCALE GENOMIC DNA]</scope>
    <source>
        <strain evidence="3">SN15 / ATCC MYA-4574 / FGSC 10173)</strain>
    </source>
</reference>
<evidence type="ECO:0000313" key="2">
    <source>
        <dbReference type="EMBL" id="QRC96903.1"/>
    </source>
</evidence>
<keyword evidence="3" id="KW-1185">Reference proteome</keyword>
<dbReference type="AlphaFoldDB" id="A0A7U2F3G6"/>
<gene>
    <name evidence="2" type="ORF">JI435_434270</name>
</gene>
<name>A0A7U2F3G6_PHANO</name>
<evidence type="ECO:0000256" key="1">
    <source>
        <dbReference type="SAM" id="MobiDB-lite"/>
    </source>
</evidence>
<organism evidence="2 3">
    <name type="scientific">Phaeosphaeria nodorum (strain SN15 / ATCC MYA-4574 / FGSC 10173)</name>
    <name type="common">Glume blotch fungus</name>
    <name type="synonym">Parastagonospora nodorum</name>
    <dbReference type="NCBI Taxonomy" id="321614"/>
    <lineage>
        <taxon>Eukaryota</taxon>
        <taxon>Fungi</taxon>
        <taxon>Dikarya</taxon>
        <taxon>Ascomycota</taxon>
        <taxon>Pezizomycotina</taxon>
        <taxon>Dothideomycetes</taxon>
        <taxon>Pleosporomycetidae</taxon>
        <taxon>Pleosporales</taxon>
        <taxon>Pleosporineae</taxon>
        <taxon>Phaeosphaeriaceae</taxon>
        <taxon>Parastagonospora</taxon>
    </lineage>
</organism>
<feature type="region of interest" description="Disordered" evidence="1">
    <location>
        <begin position="140"/>
        <end position="166"/>
    </location>
</feature>
<sequence length="196" mass="23216">MTDPRRPTTNPFKEFPPNPARHNTHATTQRRNRHQYALPRFDFEDDRMDPLMTYGVEEPTRQNPEDESSQRQQRAHRYYSTQILTPSIPVSPCINATDRARRARRSRIRQPGDVDPNAEEVFCDITPLLREKKTKSVAKKRQSEFETNDGDDEEIPEMVLEEDEEEMDGEYELLKRGEGLEMHNGTVRRWYRGFRH</sequence>
<feature type="region of interest" description="Disordered" evidence="1">
    <location>
        <begin position="1"/>
        <end position="75"/>
    </location>
</feature>
<proteinExistence type="predicted"/>
<dbReference type="VEuPathDB" id="FungiDB:JI435_434270"/>
<feature type="compositionally biased region" description="Basic residues" evidence="1">
    <location>
        <begin position="22"/>
        <end position="34"/>
    </location>
</feature>
<protein>
    <submittedName>
        <fullName evidence="2">Uncharacterized protein</fullName>
    </submittedName>
</protein>
<dbReference type="EMBL" id="CP069028">
    <property type="protein sequence ID" value="QRC96903.1"/>
    <property type="molecule type" value="Genomic_DNA"/>
</dbReference>
<dbReference type="Proteomes" id="UP000663193">
    <property type="component" value="Chromosome 6"/>
</dbReference>